<dbReference type="SUPFAM" id="SSF51215">
    <property type="entry name" value="Regulatory protein AraC"/>
    <property type="match status" value="1"/>
</dbReference>
<dbReference type="InterPro" id="IPR020449">
    <property type="entry name" value="Tscrpt_reg_AraC-type_HTH"/>
</dbReference>
<dbReference type="SMART" id="SM00342">
    <property type="entry name" value="HTH_ARAC"/>
    <property type="match status" value="1"/>
</dbReference>
<dbReference type="SUPFAM" id="SSF46689">
    <property type="entry name" value="Homeodomain-like"/>
    <property type="match status" value="2"/>
</dbReference>
<feature type="domain" description="HTH araC/xylS-type" evidence="4">
    <location>
        <begin position="183"/>
        <end position="281"/>
    </location>
</feature>
<dbReference type="CDD" id="cd02208">
    <property type="entry name" value="cupin_RmlC-like"/>
    <property type="match status" value="1"/>
</dbReference>
<dbReference type="InterPro" id="IPR014710">
    <property type="entry name" value="RmlC-like_jellyroll"/>
</dbReference>
<evidence type="ECO:0000256" key="1">
    <source>
        <dbReference type="ARBA" id="ARBA00023015"/>
    </source>
</evidence>
<sequence length="286" mass="33677">MTMHPHKENTWIPDRTFPINVFFVNGIYLHWHDHMEWVYVKTGKVKLQIDGDFDVLEQGDLAFVNSKQLHRAEQLAPDTQLVCIVFNEALVRGNGLDITEHHYFLPYLHLKQQWPRIVRSREACMQTISLSFLRLVEEFEKKQPGYELMVKSELLHIFGQYFRHAQQVAEVRTYRQPDTHNLSRLLEMLRERYQEDISVMEAARLVSLSPNYFCSVFKKVTGKTLKEYIHTLRTQEAEQLLLTTSYSISEIAEAVGFSNLTYFGRVFKKIKNIPPSDVRKMRSIPQ</sequence>
<dbReference type="Pfam" id="PF12833">
    <property type="entry name" value="HTH_18"/>
    <property type="match status" value="1"/>
</dbReference>
<evidence type="ECO:0000313" key="5">
    <source>
        <dbReference type="EMBL" id="MFD2703486.1"/>
    </source>
</evidence>
<dbReference type="InterPro" id="IPR018060">
    <property type="entry name" value="HTH_AraC"/>
</dbReference>
<keyword evidence="1" id="KW-0805">Transcription regulation</keyword>
<dbReference type="EMBL" id="JBHUMJ010000011">
    <property type="protein sequence ID" value="MFD2703486.1"/>
    <property type="molecule type" value="Genomic_DNA"/>
</dbReference>
<evidence type="ECO:0000313" key="6">
    <source>
        <dbReference type="Proteomes" id="UP001597540"/>
    </source>
</evidence>
<gene>
    <name evidence="5" type="ORF">ACFSVM_23910</name>
</gene>
<dbReference type="Proteomes" id="UP001597540">
    <property type="component" value="Unassembled WGS sequence"/>
</dbReference>
<dbReference type="Gene3D" id="2.60.120.10">
    <property type="entry name" value="Jelly Rolls"/>
    <property type="match status" value="1"/>
</dbReference>
<evidence type="ECO:0000256" key="3">
    <source>
        <dbReference type="ARBA" id="ARBA00023163"/>
    </source>
</evidence>
<dbReference type="Pfam" id="PF02311">
    <property type="entry name" value="AraC_binding"/>
    <property type="match status" value="1"/>
</dbReference>
<comment type="caution">
    <text evidence="5">The sequence shown here is derived from an EMBL/GenBank/DDBJ whole genome shotgun (WGS) entry which is preliminary data.</text>
</comment>
<evidence type="ECO:0000259" key="4">
    <source>
        <dbReference type="PROSITE" id="PS01124"/>
    </source>
</evidence>
<name>A0ABW5SV71_9BACL</name>
<dbReference type="PROSITE" id="PS01124">
    <property type="entry name" value="HTH_ARAC_FAMILY_2"/>
    <property type="match status" value="1"/>
</dbReference>
<keyword evidence="2" id="KW-0238">DNA-binding</keyword>
<keyword evidence="3" id="KW-0804">Transcription</keyword>
<evidence type="ECO:0000256" key="2">
    <source>
        <dbReference type="ARBA" id="ARBA00023125"/>
    </source>
</evidence>
<dbReference type="PANTHER" id="PTHR43280:SF28">
    <property type="entry name" value="HTH-TYPE TRANSCRIPTIONAL ACTIVATOR RHAS"/>
    <property type="match status" value="1"/>
</dbReference>
<dbReference type="RefSeq" id="WP_379264993.1">
    <property type="nucleotide sequence ID" value="NZ_JBHUMJ010000011.1"/>
</dbReference>
<dbReference type="Gene3D" id="1.10.10.60">
    <property type="entry name" value="Homeodomain-like"/>
    <property type="match status" value="2"/>
</dbReference>
<dbReference type="PANTHER" id="PTHR43280">
    <property type="entry name" value="ARAC-FAMILY TRANSCRIPTIONAL REGULATOR"/>
    <property type="match status" value="1"/>
</dbReference>
<dbReference type="InterPro" id="IPR037923">
    <property type="entry name" value="HTH-like"/>
</dbReference>
<proteinExistence type="predicted"/>
<dbReference type="InterPro" id="IPR003313">
    <property type="entry name" value="AraC-bd"/>
</dbReference>
<reference evidence="6" key="1">
    <citation type="journal article" date="2019" name="Int. J. Syst. Evol. Microbiol.">
        <title>The Global Catalogue of Microorganisms (GCM) 10K type strain sequencing project: providing services to taxonomists for standard genome sequencing and annotation.</title>
        <authorList>
            <consortium name="The Broad Institute Genomics Platform"/>
            <consortium name="The Broad Institute Genome Sequencing Center for Infectious Disease"/>
            <person name="Wu L."/>
            <person name="Ma J."/>
        </authorList>
    </citation>
    <scope>NUCLEOTIDE SEQUENCE [LARGE SCALE GENOMIC DNA]</scope>
    <source>
        <strain evidence="6">KCTC 33849</strain>
    </source>
</reference>
<accession>A0ABW5SV71</accession>
<dbReference type="PRINTS" id="PR00032">
    <property type="entry name" value="HTHARAC"/>
</dbReference>
<dbReference type="InterPro" id="IPR009057">
    <property type="entry name" value="Homeodomain-like_sf"/>
</dbReference>
<keyword evidence="6" id="KW-1185">Reference proteome</keyword>
<organism evidence="5 6">
    <name type="scientific">Paenibacillus shunpengii</name>
    <dbReference type="NCBI Taxonomy" id="2054424"/>
    <lineage>
        <taxon>Bacteria</taxon>
        <taxon>Bacillati</taxon>
        <taxon>Bacillota</taxon>
        <taxon>Bacilli</taxon>
        <taxon>Bacillales</taxon>
        <taxon>Paenibacillaceae</taxon>
        <taxon>Paenibacillus</taxon>
    </lineage>
</organism>
<protein>
    <submittedName>
        <fullName evidence="5">Helix-turn-helix domain-containing protein</fullName>
    </submittedName>
</protein>